<sequence>MYLGIDLGTSNSAIYGNSGDALRLFKTAEGTDVLRSAIMLDRRGQMLVGKRAYDQAAFSPENVQQGFKRLMGTSSPIKFPSSDRTMSPEEASAEIIKALLAQAKSAAGDFDVLGAIITIPAAFNQMQSEATMRAASAAGLSKVGLLQEPVAAALASIADSTNKNGQFLVYDLGGGTFDVAIVQSVGGAVNVVAHAGINMLGGRDFDRGIIDTIVRPWLAQNFRLPPNFQADPAYQRILRVAQYRSEITKIALSTQTSDRIFADENQVGVQDLEGNEVYLDIEVSRGDLEALVIPQIDRSIELCRQVILDNGYRPEDIDRVVFIGGPSKMPIVRERVSHQLGIRADLATDPMTAVAMGAAIFAEGRDWSGAASVAKPTRASVETVGAVEFRFDFPARTADSSVRLRVKPGQNVVEGYRVQVSGADGWTSGQVTIDGPTSINDIPVPKTGANEFRIDVLDGNGANVPDAGASITVLRTGSNAGGIPATKTIAVKVLEGVGTSGRNGLLPLVLKGTLLPTRGTLPLRAAKDLRAGDGNHIDFDLYEQADGVTDPEVSLGIGMFRIKSTDLERGDIIRRGDEIKCLWEMSDSNILTCKLEVPAVSRIFDSGHMYVPTAGEQNFEGDEGTGLATAMVDMATSDLSSLQEVLGDLSPEEADELAERIERQRAVLSGSWEADSKRSVAEEARMIRQEIAKVRNRPEFTSHRLMERLEGLQALFEHNASDLADEKTATRFQRLLSHAAEAITRGTPESFGDAEASLDEARAIVIPLIHESPTFIVSFYEHMRDSRDLAIDKTLHDRLVQDGLRAMKNSDIEKLRSAAVDMRDNLIAVRMGGEAAELAGLMRY</sequence>
<dbReference type="InterPro" id="IPR013126">
    <property type="entry name" value="Hsp_70_fam"/>
</dbReference>
<dbReference type="CDD" id="cd24029">
    <property type="entry name" value="ASKHA_NBD_HSP70_DnaK_HscA_HscC"/>
    <property type="match status" value="1"/>
</dbReference>
<dbReference type="InterPro" id="IPR018181">
    <property type="entry name" value="Heat_shock_70_CS"/>
</dbReference>
<dbReference type="RefSeq" id="WP_268882512.1">
    <property type="nucleotide sequence ID" value="NZ_CP114029.1"/>
</dbReference>
<organism evidence="4 5">
    <name type="scientific">Jiella pelagia</name>
    <dbReference type="NCBI Taxonomy" id="2986949"/>
    <lineage>
        <taxon>Bacteria</taxon>
        <taxon>Pseudomonadati</taxon>
        <taxon>Pseudomonadota</taxon>
        <taxon>Alphaproteobacteria</taxon>
        <taxon>Hyphomicrobiales</taxon>
        <taxon>Aurantimonadaceae</taxon>
        <taxon>Jiella</taxon>
    </lineage>
</organism>
<gene>
    <name evidence="4" type="ORF">OH818_07910</name>
</gene>
<dbReference type="Proteomes" id="UP001164020">
    <property type="component" value="Chromosome"/>
</dbReference>
<evidence type="ECO:0000256" key="3">
    <source>
        <dbReference type="ARBA" id="ARBA00022840"/>
    </source>
</evidence>
<dbReference type="SUPFAM" id="SSF53067">
    <property type="entry name" value="Actin-like ATPase domain"/>
    <property type="match status" value="2"/>
</dbReference>
<protein>
    <submittedName>
        <fullName evidence="4">Hsp70 family protein</fullName>
    </submittedName>
</protein>
<dbReference type="Gene3D" id="3.90.640.10">
    <property type="entry name" value="Actin, Chain A, domain 4"/>
    <property type="match status" value="1"/>
</dbReference>
<keyword evidence="2" id="KW-0547">Nucleotide-binding</keyword>
<comment type="similarity">
    <text evidence="1">Belongs to the heat shock protein 70 family.</text>
</comment>
<dbReference type="PRINTS" id="PR00301">
    <property type="entry name" value="HEATSHOCK70"/>
</dbReference>
<dbReference type="Pfam" id="PF00012">
    <property type="entry name" value="HSP70"/>
    <property type="match status" value="1"/>
</dbReference>
<name>A0ABY7C2G7_9HYPH</name>
<dbReference type="PROSITE" id="PS00297">
    <property type="entry name" value="HSP70_1"/>
    <property type="match status" value="1"/>
</dbReference>
<evidence type="ECO:0000313" key="5">
    <source>
        <dbReference type="Proteomes" id="UP001164020"/>
    </source>
</evidence>
<accession>A0ABY7C2G7</accession>
<dbReference type="EMBL" id="CP114029">
    <property type="protein sequence ID" value="WAP70059.1"/>
    <property type="molecule type" value="Genomic_DNA"/>
</dbReference>
<keyword evidence="5" id="KW-1185">Reference proteome</keyword>
<dbReference type="PANTHER" id="PTHR19375">
    <property type="entry name" value="HEAT SHOCK PROTEIN 70KDA"/>
    <property type="match status" value="1"/>
</dbReference>
<evidence type="ECO:0000313" key="4">
    <source>
        <dbReference type="EMBL" id="WAP70059.1"/>
    </source>
</evidence>
<dbReference type="Gene3D" id="3.30.420.40">
    <property type="match status" value="2"/>
</dbReference>
<dbReference type="PROSITE" id="PS01036">
    <property type="entry name" value="HSP70_3"/>
    <property type="match status" value="1"/>
</dbReference>
<reference evidence="4" key="1">
    <citation type="submission" date="2022-12" db="EMBL/GenBank/DDBJ databases">
        <title>Jiella pelagia sp. nov., isolated from phosphonate enriched culture of Northwest Pacific surface seawater.</title>
        <authorList>
            <person name="Shin D.Y."/>
            <person name="Hwang C.Y."/>
        </authorList>
    </citation>
    <scope>NUCLEOTIDE SEQUENCE</scope>
    <source>
        <strain evidence="4">HL-NP1</strain>
    </source>
</reference>
<evidence type="ECO:0000256" key="2">
    <source>
        <dbReference type="ARBA" id="ARBA00022741"/>
    </source>
</evidence>
<proteinExistence type="inferred from homology"/>
<dbReference type="InterPro" id="IPR043129">
    <property type="entry name" value="ATPase_NBD"/>
</dbReference>
<evidence type="ECO:0000256" key="1">
    <source>
        <dbReference type="ARBA" id="ARBA00007381"/>
    </source>
</evidence>
<keyword evidence="3" id="KW-0067">ATP-binding</keyword>